<evidence type="ECO:0000313" key="1">
    <source>
        <dbReference type="EMBL" id="WGV23372.1"/>
    </source>
</evidence>
<dbReference type="Proteomes" id="UP001223520">
    <property type="component" value="Chromosome"/>
</dbReference>
<dbReference type="KEGG" id="hbq:QI031_16220"/>
<evidence type="ECO:0000313" key="2">
    <source>
        <dbReference type="Proteomes" id="UP001223520"/>
    </source>
</evidence>
<proteinExistence type="predicted"/>
<name>A0AAJ6NMW4_9CYAN</name>
<accession>A0AAJ6NMW4</accession>
<sequence>MQITLKDALEFAILISGVIAVVVRITRLESKIHERITAVDNRLLLHISECNGDKEMVLYRINGLNEKIDHKFGRLHSIQKDIQDFLAKTTSFIKREGT</sequence>
<gene>
    <name evidence="1" type="ORF">QI031_16220</name>
</gene>
<dbReference type="AlphaFoldDB" id="A0AAJ6NMW4"/>
<reference evidence="1 2" key="1">
    <citation type="journal article" date="2023" name="Limnol Oceanogr Lett">
        <title>Environmental adaptations by the intertidal Antarctic cyanobacterium Halotia branconii CENA392 as revealed using long-read genome sequencing.</title>
        <authorList>
            <person name="Dextro R.B."/>
            <person name="Delbaje E."/>
            <person name="Freitas P.N.N."/>
            <person name="Geraldes V."/>
            <person name="Pinto E."/>
            <person name="Long P.F."/>
            <person name="Fiore M.F."/>
        </authorList>
    </citation>
    <scope>NUCLEOTIDE SEQUENCE [LARGE SCALE GENOMIC DNA]</scope>
    <source>
        <strain evidence="1 2">CENA392</strain>
    </source>
</reference>
<dbReference type="RefSeq" id="WP_281480698.1">
    <property type="nucleotide sequence ID" value="NZ_CP124543.1"/>
</dbReference>
<dbReference type="EMBL" id="CP124543">
    <property type="protein sequence ID" value="WGV23372.1"/>
    <property type="molecule type" value="Genomic_DNA"/>
</dbReference>
<protein>
    <submittedName>
        <fullName evidence="1">Uncharacterized protein</fullName>
    </submittedName>
</protein>
<organism evidence="1 2">
    <name type="scientific">Halotia branconii CENA392</name>
    <dbReference type="NCBI Taxonomy" id="1539056"/>
    <lineage>
        <taxon>Bacteria</taxon>
        <taxon>Bacillati</taxon>
        <taxon>Cyanobacteriota</taxon>
        <taxon>Cyanophyceae</taxon>
        <taxon>Nostocales</taxon>
        <taxon>Nodulariaceae</taxon>
        <taxon>Halotia</taxon>
    </lineage>
</organism>
<keyword evidence="2" id="KW-1185">Reference proteome</keyword>